<dbReference type="EnsemblPlants" id="MELO3C028955.2.1">
    <property type="protein sequence ID" value="MELO3C028955.2.1"/>
    <property type="gene ID" value="MELO3C028955.2"/>
</dbReference>
<accession>A0A9I9E574</accession>
<reference evidence="1" key="1">
    <citation type="submission" date="2023-03" db="UniProtKB">
        <authorList>
            <consortium name="EnsemblPlants"/>
        </authorList>
    </citation>
    <scope>IDENTIFICATION</scope>
</reference>
<protein>
    <submittedName>
        <fullName evidence="1">Uncharacterized protein</fullName>
    </submittedName>
</protein>
<name>A0A9I9E574_CUCME</name>
<organism evidence="1">
    <name type="scientific">Cucumis melo</name>
    <name type="common">Muskmelon</name>
    <dbReference type="NCBI Taxonomy" id="3656"/>
    <lineage>
        <taxon>Eukaryota</taxon>
        <taxon>Viridiplantae</taxon>
        <taxon>Streptophyta</taxon>
        <taxon>Embryophyta</taxon>
        <taxon>Tracheophyta</taxon>
        <taxon>Spermatophyta</taxon>
        <taxon>Magnoliopsida</taxon>
        <taxon>eudicotyledons</taxon>
        <taxon>Gunneridae</taxon>
        <taxon>Pentapetalae</taxon>
        <taxon>rosids</taxon>
        <taxon>fabids</taxon>
        <taxon>Cucurbitales</taxon>
        <taxon>Cucurbitaceae</taxon>
        <taxon>Benincaseae</taxon>
        <taxon>Cucumis</taxon>
    </lineage>
</organism>
<sequence length="116" mass="13835">MKSERRRTSNLKFRDNLRKCRLFDTPNVQVPRCVFSFMQHIINFADYWKQPRAFASANSRLPRVTFLMHASSASLIRGKTTLLDICLELEEMENCEKIKKILRHITNMIYEFSIFM</sequence>
<dbReference type="AlphaFoldDB" id="A0A9I9E574"/>
<proteinExistence type="predicted"/>
<dbReference type="Gramene" id="MELO3C028955.2.1">
    <property type="protein sequence ID" value="MELO3C028955.2.1"/>
    <property type="gene ID" value="MELO3C028955.2"/>
</dbReference>
<evidence type="ECO:0000313" key="1">
    <source>
        <dbReference type="EnsemblPlants" id="MELO3C028955.2.1"/>
    </source>
</evidence>